<dbReference type="Proteomes" id="UP000806378">
    <property type="component" value="Unassembled WGS sequence"/>
</dbReference>
<dbReference type="InterPro" id="IPR038538">
    <property type="entry name" value="MTERF_sf"/>
</dbReference>
<name>A0A8T0CTI9_CORYI</name>
<keyword evidence="2" id="KW-0806">Transcription termination</keyword>
<evidence type="ECO:0000313" key="4">
    <source>
        <dbReference type="EMBL" id="KAF7849255.1"/>
    </source>
</evidence>
<evidence type="ECO:0000256" key="2">
    <source>
        <dbReference type="ARBA" id="ARBA00022472"/>
    </source>
</evidence>
<keyword evidence="5" id="KW-1185">Reference proteome</keyword>
<comment type="caution">
    <text evidence="4">The sequence shown here is derived from an EMBL/GenBank/DDBJ whole genome shotgun (WGS) entry which is preliminary data.</text>
</comment>
<dbReference type="EMBL" id="MU089827">
    <property type="protein sequence ID" value="KAF7849255.1"/>
    <property type="molecule type" value="Genomic_DNA"/>
</dbReference>
<evidence type="ECO:0000256" key="3">
    <source>
        <dbReference type="ARBA" id="ARBA00022946"/>
    </source>
</evidence>
<dbReference type="Gramene" id="rna-gnl|WGS:JABURB|Cocit.L1042.1">
    <property type="protein sequence ID" value="cds-KAF7849255.1"/>
    <property type="gene ID" value="gene-BT93_L1042"/>
</dbReference>
<dbReference type="OrthoDB" id="637682at2759"/>
<dbReference type="Gene3D" id="1.25.70.10">
    <property type="entry name" value="Transcription termination factor 3, mitochondrial"/>
    <property type="match status" value="1"/>
</dbReference>
<dbReference type="SMART" id="SM00733">
    <property type="entry name" value="Mterf"/>
    <property type="match status" value="2"/>
</dbReference>
<evidence type="ECO:0000313" key="5">
    <source>
        <dbReference type="Proteomes" id="UP000806378"/>
    </source>
</evidence>
<dbReference type="InterPro" id="IPR003690">
    <property type="entry name" value="MTERF"/>
</dbReference>
<proteinExistence type="inferred from homology"/>
<dbReference type="Pfam" id="PF02536">
    <property type="entry name" value="mTERF"/>
    <property type="match status" value="1"/>
</dbReference>
<keyword evidence="2" id="KW-0804">Transcription</keyword>
<dbReference type="GO" id="GO:0003676">
    <property type="term" value="F:nucleic acid binding"/>
    <property type="evidence" value="ECO:0007669"/>
    <property type="project" value="InterPro"/>
</dbReference>
<keyword evidence="2" id="KW-0805">Transcription regulation</keyword>
<comment type="similarity">
    <text evidence="1">Belongs to the mTERF family.</text>
</comment>
<sequence length="192" mass="21838">MGLCLEHEYPRKWEVVFREFGFLGVSSAGIMSTLQVSWKFNVGPQRFGRTFQVLKGLGVEDRTYCRIFEDFPGFIAMGESEISGKVEFLEGIGIAKAAMDGVFCALPGILGLSVEDRLKPLILEFRHLGFDNSMAWDEILREPGVLGMELDELSRCLELPWTLKRREPIKEKIFKGDEFTAGFEVKLRLDCF</sequence>
<reference evidence="4" key="1">
    <citation type="submission" date="2020-05" db="EMBL/GenBank/DDBJ databases">
        <title>WGS assembly of Corymbia citriodora subspecies variegata.</title>
        <authorList>
            <person name="Barry K."/>
            <person name="Hundley H."/>
            <person name="Shu S."/>
            <person name="Jenkins J."/>
            <person name="Grimwood J."/>
            <person name="Baten A."/>
        </authorList>
    </citation>
    <scope>NUCLEOTIDE SEQUENCE</scope>
    <source>
        <strain evidence="4">CV2-018</strain>
    </source>
</reference>
<protein>
    <submittedName>
        <fullName evidence="4">Uncharacterized protein</fullName>
    </submittedName>
</protein>
<organism evidence="4 5">
    <name type="scientific">Corymbia citriodora subsp. variegata</name>
    <dbReference type="NCBI Taxonomy" id="360336"/>
    <lineage>
        <taxon>Eukaryota</taxon>
        <taxon>Viridiplantae</taxon>
        <taxon>Streptophyta</taxon>
        <taxon>Embryophyta</taxon>
        <taxon>Tracheophyta</taxon>
        <taxon>Spermatophyta</taxon>
        <taxon>Magnoliopsida</taxon>
        <taxon>eudicotyledons</taxon>
        <taxon>Gunneridae</taxon>
        <taxon>Pentapetalae</taxon>
        <taxon>rosids</taxon>
        <taxon>malvids</taxon>
        <taxon>Myrtales</taxon>
        <taxon>Myrtaceae</taxon>
        <taxon>Myrtoideae</taxon>
        <taxon>Eucalypteae</taxon>
        <taxon>Corymbia</taxon>
    </lineage>
</organism>
<dbReference type="GO" id="GO:0006353">
    <property type="term" value="P:DNA-templated transcription termination"/>
    <property type="evidence" value="ECO:0007669"/>
    <property type="project" value="UniProtKB-KW"/>
</dbReference>
<evidence type="ECO:0000256" key="1">
    <source>
        <dbReference type="ARBA" id="ARBA00007692"/>
    </source>
</evidence>
<keyword evidence="3" id="KW-0809">Transit peptide</keyword>
<dbReference type="AlphaFoldDB" id="A0A8T0CTI9"/>
<accession>A0A8T0CTI9</accession>
<gene>
    <name evidence="4" type="ORF">BT93_L1042</name>
</gene>